<proteinExistence type="predicted"/>
<organism evidence="2 3">
    <name type="scientific">Candidatus Chisholmbacteria bacterium RIFCSPHIGHO2_01_FULL_49_18</name>
    <dbReference type="NCBI Taxonomy" id="1797590"/>
    <lineage>
        <taxon>Bacteria</taxon>
        <taxon>Candidatus Chisholmiibacteriota</taxon>
    </lineage>
</organism>
<evidence type="ECO:0000313" key="2">
    <source>
        <dbReference type="EMBL" id="OGY16837.1"/>
    </source>
</evidence>
<keyword evidence="1" id="KW-1133">Transmembrane helix</keyword>
<dbReference type="AlphaFoldDB" id="A0A1G1VNN5"/>
<dbReference type="SUPFAM" id="SSF49464">
    <property type="entry name" value="Carboxypeptidase regulatory domain-like"/>
    <property type="match status" value="1"/>
</dbReference>
<name>A0A1G1VNN5_9BACT</name>
<keyword evidence="1" id="KW-0472">Membrane</keyword>
<sequence length="364" mass="40926">MEQHPVPQQISAYHFRLVGDMTIKQFLELTAGIVIGWIIYSLPFPAIFRWPLVIFSVFSGVAFAFLPLEERPLDRWLIAFVKAIYAPTQFIWRKTPVMPSYFEEVKLTKKPSEEARVTSDRRKLEEYLETLPSQGPETAVDKKEGGFVSNIMRLYGEVQTKTVAPVRPKPALLEEEYAPNVRVAVRKLKSPPLDPRAIMRGEIILPKRRIREVQIPQIKPVEVEKLSPTPPPQAEVIPEPAKTPTYADVVPIGAVKIPSMKQTREATLSPNLPMPTPPQDPNVIAGMVVDSQGNIVDNAIVTIKDADGNVARAQKTNKIGQFFIVTPLLNGEYEIEVEREGLAFDIIKIKLEGKLVQPIEIRSK</sequence>
<gene>
    <name evidence="2" type="ORF">A2785_03675</name>
</gene>
<evidence type="ECO:0000313" key="3">
    <source>
        <dbReference type="Proteomes" id="UP000179069"/>
    </source>
</evidence>
<feature type="transmembrane region" description="Helical" evidence="1">
    <location>
        <begin position="26"/>
        <end position="44"/>
    </location>
</feature>
<reference evidence="2 3" key="1">
    <citation type="journal article" date="2016" name="Nat. Commun.">
        <title>Thousands of microbial genomes shed light on interconnected biogeochemical processes in an aquifer system.</title>
        <authorList>
            <person name="Anantharaman K."/>
            <person name="Brown C.T."/>
            <person name="Hug L.A."/>
            <person name="Sharon I."/>
            <person name="Castelle C.J."/>
            <person name="Probst A.J."/>
            <person name="Thomas B.C."/>
            <person name="Singh A."/>
            <person name="Wilkins M.J."/>
            <person name="Karaoz U."/>
            <person name="Brodie E.L."/>
            <person name="Williams K.H."/>
            <person name="Hubbard S.S."/>
            <person name="Banfield J.F."/>
        </authorList>
    </citation>
    <scope>NUCLEOTIDE SEQUENCE [LARGE SCALE GENOMIC DNA]</scope>
</reference>
<accession>A0A1G1VNN5</accession>
<keyword evidence="1" id="KW-0812">Transmembrane</keyword>
<dbReference type="EMBL" id="MHCI01000009">
    <property type="protein sequence ID" value="OGY16837.1"/>
    <property type="molecule type" value="Genomic_DNA"/>
</dbReference>
<dbReference type="Gene3D" id="2.60.40.1120">
    <property type="entry name" value="Carboxypeptidase-like, regulatory domain"/>
    <property type="match status" value="1"/>
</dbReference>
<dbReference type="Pfam" id="PF13620">
    <property type="entry name" value="CarboxypepD_reg"/>
    <property type="match status" value="1"/>
</dbReference>
<dbReference type="InterPro" id="IPR008969">
    <property type="entry name" value="CarboxyPept-like_regulatory"/>
</dbReference>
<dbReference type="InterPro" id="IPR024414">
    <property type="entry name" value="Uncharacterised_PrgI"/>
</dbReference>
<dbReference type="Proteomes" id="UP000179069">
    <property type="component" value="Unassembled WGS sequence"/>
</dbReference>
<evidence type="ECO:0000256" key="1">
    <source>
        <dbReference type="SAM" id="Phobius"/>
    </source>
</evidence>
<comment type="caution">
    <text evidence="2">The sequence shown here is derived from an EMBL/GenBank/DDBJ whole genome shotgun (WGS) entry which is preliminary data.</text>
</comment>
<protein>
    <submittedName>
        <fullName evidence="2">Uncharacterized protein</fullName>
    </submittedName>
</protein>
<dbReference type="Pfam" id="PF12666">
    <property type="entry name" value="PrgI"/>
    <property type="match status" value="1"/>
</dbReference>